<dbReference type="SUPFAM" id="SSF109854">
    <property type="entry name" value="DinB/YfiT-like putative metalloenzymes"/>
    <property type="match status" value="1"/>
</dbReference>
<dbReference type="OrthoDB" id="68731at2"/>
<organism evidence="1 2">
    <name type="scientific">Cytobacillus dafuensis</name>
    <name type="common">Bacillus dafuensis</name>
    <dbReference type="NCBI Taxonomy" id="1742359"/>
    <lineage>
        <taxon>Bacteria</taxon>
        <taxon>Bacillati</taxon>
        <taxon>Bacillota</taxon>
        <taxon>Bacilli</taxon>
        <taxon>Bacillales</taxon>
        <taxon>Bacillaceae</taxon>
        <taxon>Cytobacillus</taxon>
    </lineage>
</organism>
<dbReference type="InterPro" id="IPR034660">
    <property type="entry name" value="DinB/YfiT-like"/>
</dbReference>
<dbReference type="RefSeq" id="WP_057776218.1">
    <property type="nucleotide sequence ID" value="NZ_CP042593.1"/>
</dbReference>
<dbReference type="Pfam" id="PF07609">
    <property type="entry name" value="DUF1572"/>
    <property type="match status" value="1"/>
</dbReference>
<sequence length="171" mass="20298">MTNTHNEISSEYLRVIKLRFREMKSTAEKTFDQLDGEMLFWFPNDNSNSISIIVKHMSGNMVSRWTDFLNSDGEKPDRDRDGEFEHTISNRNELYEVWEKGWNVFLNALDSIEEDQLHRKIFIRNEPHTLIEAIERQMYHYSSHVGQIIYIAKQLKSEGWTSLTIPKKNNN</sequence>
<dbReference type="Proteomes" id="UP000321555">
    <property type="component" value="Chromosome"/>
</dbReference>
<protein>
    <submittedName>
        <fullName evidence="1">DUF1572 domain-containing protein</fullName>
    </submittedName>
</protein>
<proteinExistence type="predicted"/>
<dbReference type="InterPro" id="IPR011466">
    <property type="entry name" value="DUF1572"/>
</dbReference>
<keyword evidence="2" id="KW-1185">Reference proteome</keyword>
<name>A0A5B8YZZ5_CYTDA</name>
<dbReference type="KEGG" id="bda:FSZ17_01915"/>
<gene>
    <name evidence="1" type="ORF">FSZ17_01915</name>
</gene>
<accession>A0A5B8YZZ5</accession>
<evidence type="ECO:0000313" key="1">
    <source>
        <dbReference type="EMBL" id="QED46158.1"/>
    </source>
</evidence>
<evidence type="ECO:0000313" key="2">
    <source>
        <dbReference type="Proteomes" id="UP000321555"/>
    </source>
</evidence>
<dbReference type="EMBL" id="CP042593">
    <property type="protein sequence ID" value="QED46158.1"/>
    <property type="molecule type" value="Genomic_DNA"/>
</dbReference>
<reference evidence="2" key="1">
    <citation type="submission" date="2019-08" db="EMBL/GenBank/DDBJ databases">
        <authorList>
            <person name="Zheng X."/>
        </authorList>
    </citation>
    <scope>NUCLEOTIDE SEQUENCE [LARGE SCALE GENOMIC DNA]</scope>
    <source>
        <strain evidence="2">FJAT-25496</strain>
    </source>
</reference>
<dbReference type="AlphaFoldDB" id="A0A5B8YZZ5"/>
<dbReference type="Gene3D" id="1.20.120.450">
    <property type="entry name" value="dinb family like domain"/>
    <property type="match status" value="1"/>
</dbReference>